<evidence type="ECO:0000256" key="3">
    <source>
        <dbReference type="ARBA" id="ARBA00022741"/>
    </source>
</evidence>
<dbReference type="FunFam" id="3.30.460.10:FF:000035">
    <property type="entry name" value="Poly(A) polymerase I"/>
    <property type="match status" value="1"/>
</dbReference>
<dbReference type="Pfam" id="PF12626">
    <property type="entry name" value="PolyA_pol_arg_C"/>
    <property type="match status" value="1"/>
</dbReference>
<dbReference type="HAMAP" id="MF_00957">
    <property type="entry name" value="PolyA_pol"/>
    <property type="match status" value="1"/>
</dbReference>
<dbReference type="SUPFAM" id="SSF81891">
    <property type="entry name" value="Poly A polymerase C-terminal region-like"/>
    <property type="match status" value="1"/>
</dbReference>
<evidence type="ECO:0000256" key="7">
    <source>
        <dbReference type="SAM" id="MobiDB-lite"/>
    </source>
</evidence>
<feature type="domain" description="tRNA nucleotidyltransferase/poly(A) polymerase RNA and SrmB- binding" evidence="10">
    <location>
        <begin position="239"/>
        <end position="300"/>
    </location>
</feature>
<dbReference type="GO" id="GO:0003723">
    <property type="term" value="F:RNA binding"/>
    <property type="evidence" value="ECO:0007669"/>
    <property type="project" value="UniProtKB-KW"/>
</dbReference>
<dbReference type="InterPro" id="IPR002646">
    <property type="entry name" value="PolA_pol_head_dom"/>
</dbReference>
<keyword evidence="11" id="KW-0548">Nucleotidyltransferase</keyword>
<dbReference type="InterPro" id="IPR052191">
    <property type="entry name" value="tRNA_ntf/polyA_polymerase_I"/>
</dbReference>
<feature type="domain" description="Poly A polymerase head" evidence="8">
    <location>
        <begin position="83"/>
        <end position="211"/>
    </location>
</feature>
<dbReference type="InterPro" id="IPR010206">
    <property type="entry name" value="PolA_pol_I"/>
</dbReference>
<feature type="domain" description="Polymerase A arginine-rich C-terminal" evidence="9">
    <location>
        <begin position="354"/>
        <end position="469"/>
    </location>
</feature>
<dbReference type="GO" id="GO:1990817">
    <property type="term" value="F:poly(A) RNA polymerase activity"/>
    <property type="evidence" value="ECO:0007669"/>
    <property type="project" value="UniProtKB-EC"/>
</dbReference>
<evidence type="ECO:0000313" key="11">
    <source>
        <dbReference type="EMBL" id="VAX08691.1"/>
    </source>
</evidence>
<organism evidence="11">
    <name type="scientific">hydrothermal vent metagenome</name>
    <dbReference type="NCBI Taxonomy" id="652676"/>
    <lineage>
        <taxon>unclassified sequences</taxon>
        <taxon>metagenomes</taxon>
        <taxon>ecological metagenomes</taxon>
    </lineage>
</organism>
<evidence type="ECO:0000256" key="4">
    <source>
        <dbReference type="ARBA" id="ARBA00022840"/>
    </source>
</evidence>
<dbReference type="SUPFAM" id="SSF81301">
    <property type="entry name" value="Nucleotidyltransferase"/>
    <property type="match status" value="1"/>
</dbReference>
<name>A0A3B1B3J9_9ZZZZ</name>
<evidence type="ECO:0000259" key="8">
    <source>
        <dbReference type="Pfam" id="PF01743"/>
    </source>
</evidence>
<dbReference type="GO" id="GO:0043633">
    <property type="term" value="P:polyadenylation-dependent RNA catabolic process"/>
    <property type="evidence" value="ECO:0007669"/>
    <property type="project" value="InterPro"/>
</dbReference>
<dbReference type="Gene3D" id="1.10.3090.10">
    <property type="entry name" value="cca-adding enzyme, domain 2"/>
    <property type="match status" value="1"/>
</dbReference>
<dbReference type="AlphaFoldDB" id="A0A3B1B3J9"/>
<gene>
    <name evidence="11" type="ORF">MNBD_GAMMA25-898</name>
</gene>
<keyword evidence="1" id="KW-0507">mRNA processing</keyword>
<dbReference type="EMBL" id="UOFY01000028">
    <property type="protein sequence ID" value="VAX08691.1"/>
    <property type="molecule type" value="Genomic_DNA"/>
</dbReference>
<dbReference type="Pfam" id="PF01743">
    <property type="entry name" value="PolyA_pol"/>
    <property type="match status" value="1"/>
</dbReference>
<protein>
    <submittedName>
        <fullName evidence="11">Poly(A) polymerase</fullName>
        <ecNumber evidence="11">2.7.7.19</ecNumber>
    </submittedName>
</protein>
<dbReference type="InterPro" id="IPR043519">
    <property type="entry name" value="NT_sf"/>
</dbReference>
<reference evidence="11" key="1">
    <citation type="submission" date="2018-06" db="EMBL/GenBank/DDBJ databases">
        <authorList>
            <person name="Zhirakovskaya E."/>
        </authorList>
    </citation>
    <scope>NUCLEOTIDE SEQUENCE</scope>
</reference>
<evidence type="ECO:0000256" key="6">
    <source>
        <dbReference type="ARBA" id="ARBA00023163"/>
    </source>
</evidence>
<dbReference type="InterPro" id="IPR025866">
    <property type="entry name" value="PolyA_pol_arg_C_dom"/>
</dbReference>
<dbReference type="CDD" id="cd05398">
    <property type="entry name" value="NT_ClassII-CCAase"/>
    <property type="match status" value="1"/>
</dbReference>
<dbReference type="GO" id="GO:0005524">
    <property type="term" value="F:ATP binding"/>
    <property type="evidence" value="ECO:0007669"/>
    <property type="project" value="UniProtKB-KW"/>
</dbReference>
<keyword evidence="3" id="KW-0547">Nucleotide-binding</keyword>
<keyword evidence="2 11" id="KW-0808">Transferase</keyword>
<feature type="compositionally biased region" description="Basic residues" evidence="7">
    <location>
        <begin position="460"/>
        <end position="471"/>
    </location>
</feature>
<keyword evidence="4" id="KW-0067">ATP-binding</keyword>
<evidence type="ECO:0000256" key="5">
    <source>
        <dbReference type="ARBA" id="ARBA00022884"/>
    </source>
</evidence>
<evidence type="ECO:0000256" key="2">
    <source>
        <dbReference type="ARBA" id="ARBA00022679"/>
    </source>
</evidence>
<dbReference type="Gene3D" id="3.30.460.10">
    <property type="entry name" value="Beta Polymerase, domain 2"/>
    <property type="match status" value="1"/>
</dbReference>
<accession>A0A3B1B3J9</accession>
<feature type="region of interest" description="Disordered" evidence="7">
    <location>
        <begin position="451"/>
        <end position="482"/>
    </location>
</feature>
<proteinExistence type="inferred from homology"/>
<dbReference type="NCBIfam" id="TIGR01942">
    <property type="entry name" value="pcnB"/>
    <property type="match status" value="1"/>
</dbReference>
<dbReference type="PANTHER" id="PTHR43051">
    <property type="entry name" value="POLYNUCLEOTIDE ADENYLYLTRANSFERASE FAMILY PROTEIN"/>
    <property type="match status" value="1"/>
</dbReference>
<evidence type="ECO:0000259" key="9">
    <source>
        <dbReference type="Pfam" id="PF12626"/>
    </source>
</evidence>
<dbReference type="PANTHER" id="PTHR43051:SF1">
    <property type="entry name" value="POLYNUCLEOTIDE ADENYLYLTRANSFERASE FAMILY PROTEIN"/>
    <property type="match status" value="1"/>
</dbReference>
<dbReference type="EC" id="2.7.7.19" evidence="11"/>
<dbReference type="GO" id="GO:0006397">
    <property type="term" value="P:mRNA processing"/>
    <property type="evidence" value="ECO:0007669"/>
    <property type="project" value="UniProtKB-KW"/>
</dbReference>
<keyword evidence="5" id="KW-0694">RNA-binding</keyword>
<evidence type="ECO:0000259" key="10">
    <source>
        <dbReference type="Pfam" id="PF12627"/>
    </source>
</evidence>
<evidence type="ECO:0000256" key="1">
    <source>
        <dbReference type="ARBA" id="ARBA00022664"/>
    </source>
</evidence>
<sequence length="482" mass="55506">MRGQRPEPLDDGSIARLCQDVRNSGAGAIIRGTFFSTSRQTGQGSLISTPTIIPRADHSISRAEISENALKVLYRLNKAGFEAYLVGGGVRDLLLGLHPKDFDVATNASPEQVREQFRNCRLIGRRFRLAHVFFGREIIEVATFRAHHDQSEAEGEGHMENGLILRDNVFGTLEDDAWRRDFRVNALYYNIADFSLVDFTGGMQDLESRELHIIGDPETRFREDPVRMLRAIRFAAKLDFQLEPEMAAVIREQAPRMGDVPAARLFEEVLKLFMHGQALRTYELLREYHLFKYLFNEADELLDSHGAYLDPFVRQAMINTDERIAAKKPVTPAYLFAVLLWGPVRKRVELLQDEMSVLDALRTAGDEVVRELVKQVTLPKRFSLPMREIWQLQARLEMRRGKRAYRMLENRRFRAAYDFMLLREQVGEPLSELCEWWTAFQQEDEDGQARLVRALPGNRPPRKRRSSKKKPSMQTAEVDGNK</sequence>
<dbReference type="InterPro" id="IPR032828">
    <property type="entry name" value="PolyA_RNA-bd"/>
</dbReference>
<dbReference type="Pfam" id="PF12627">
    <property type="entry name" value="PolyA_pol_RNAbd"/>
    <property type="match status" value="1"/>
</dbReference>
<keyword evidence="6" id="KW-0804">Transcription</keyword>